<evidence type="ECO:0000313" key="1">
    <source>
        <dbReference type="EMBL" id="TNN75724.1"/>
    </source>
</evidence>
<sequence length="145" mass="15724">MFGSKELTSVLVSFPLRSLPDRHQPSLRRLQQAAGQSAALKQLALATSKVHCSAQALQLQTTGEGTDFSEASGSNQYRSGYAGASTCSRHDTTLEARAGCWRKGRKELNSVFRMCMIATIATDTINVTGSTHWTFMPVDSCEPPL</sequence>
<organism evidence="1 2">
    <name type="scientific">Liparis tanakae</name>
    <name type="common">Tanaka's snailfish</name>
    <dbReference type="NCBI Taxonomy" id="230148"/>
    <lineage>
        <taxon>Eukaryota</taxon>
        <taxon>Metazoa</taxon>
        <taxon>Chordata</taxon>
        <taxon>Craniata</taxon>
        <taxon>Vertebrata</taxon>
        <taxon>Euteleostomi</taxon>
        <taxon>Actinopterygii</taxon>
        <taxon>Neopterygii</taxon>
        <taxon>Teleostei</taxon>
        <taxon>Neoteleostei</taxon>
        <taxon>Acanthomorphata</taxon>
        <taxon>Eupercaria</taxon>
        <taxon>Perciformes</taxon>
        <taxon>Cottioidei</taxon>
        <taxon>Cottales</taxon>
        <taxon>Liparidae</taxon>
        <taxon>Liparis</taxon>
    </lineage>
</organism>
<keyword evidence="2" id="KW-1185">Reference proteome</keyword>
<dbReference type="AlphaFoldDB" id="A0A4Z2IE72"/>
<comment type="caution">
    <text evidence="1">The sequence shown here is derived from an EMBL/GenBank/DDBJ whole genome shotgun (WGS) entry which is preliminary data.</text>
</comment>
<gene>
    <name evidence="1" type="ORF">EYF80_014087</name>
</gene>
<evidence type="ECO:0000313" key="2">
    <source>
        <dbReference type="Proteomes" id="UP000314294"/>
    </source>
</evidence>
<accession>A0A4Z2IE72</accession>
<protein>
    <submittedName>
        <fullName evidence="1">Uncharacterized protein</fullName>
    </submittedName>
</protein>
<dbReference type="Proteomes" id="UP000314294">
    <property type="component" value="Unassembled WGS sequence"/>
</dbReference>
<reference evidence="1 2" key="1">
    <citation type="submission" date="2019-03" db="EMBL/GenBank/DDBJ databases">
        <title>First draft genome of Liparis tanakae, snailfish: a comprehensive survey of snailfish specific genes.</title>
        <authorList>
            <person name="Kim W."/>
            <person name="Song I."/>
            <person name="Jeong J.-H."/>
            <person name="Kim D."/>
            <person name="Kim S."/>
            <person name="Ryu S."/>
            <person name="Song J.Y."/>
            <person name="Lee S.K."/>
        </authorList>
    </citation>
    <scope>NUCLEOTIDE SEQUENCE [LARGE SCALE GENOMIC DNA]</scope>
    <source>
        <tissue evidence="1">Muscle</tissue>
    </source>
</reference>
<dbReference type="EMBL" id="SRLO01000100">
    <property type="protein sequence ID" value="TNN75724.1"/>
    <property type="molecule type" value="Genomic_DNA"/>
</dbReference>
<proteinExistence type="predicted"/>
<name>A0A4Z2IE72_9TELE</name>